<gene>
    <name evidence="1" type="primary">DUS4_1</name>
    <name evidence="1" type="ORF">DSO57_1017853</name>
</gene>
<organism evidence="1 2">
    <name type="scientific">Entomophthora muscae</name>
    <dbReference type="NCBI Taxonomy" id="34485"/>
    <lineage>
        <taxon>Eukaryota</taxon>
        <taxon>Fungi</taxon>
        <taxon>Fungi incertae sedis</taxon>
        <taxon>Zoopagomycota</taxon>
        <taxon>Entomophthoromycotina</taxon>
        <taxon>Entomophthoromycetes</taxon>
        <taxon>Entomophthorales</taxon>
        <taxon>Entomophthoraceae</taxon>
        <taxon>Entomophthora</taxon>
    </lineage>
</organism>
<proteinExistence type="predicted"/>
<dbReference type="EC" id="1.3.1.90" evidence="1"/>
<dbReference type="EMBL" id="QTSX02004336">
    <property type="protein sequence ID" value="KAJ9065585.1"/>
    <property type="molecule type" value="Genomic_DNA"/>
</dbReference>
<dbReference type="Proteomes" id="UP001165960">
    <property type="component" value="Unassembled WGS sequence"/>
</dbReference>
<keyword evidence="1" id="KW-0560">Oxidoreductase</keyword>
<evidence type="ECO:0000313" key="2">
    <source>
        <dbReference type="Proteomes" id="UP001165960"/>
    </source>
</evidence>
<accession>A0ACC2STE4</accession>
<evidence type="ECO:0000313" key="1">
    <source>
        <dbReference type="EMBL" id="KAJ9065585.1"/>
    </source>
</evidence>
<sequence>MDRYERRKTTIHELLENVKQTDAPFIKICAPMVRYSKLPFREVVRNYKVDLAYTPMILADVFASSPMAREADFSTNRNEGPLVVQFAANTGKDLADATEFVAPYVDAVDINCGCPQKWAINEKIGAHLMTQPELVRDMIHQVRNRTNVPCSIKIRVHKDLRKTYEFVQRAEKVGVEWIAVHGRTTKQSSSEPVNLDAIKFVRENTSVPIIANGDVFSLDDARKIVEYTHVDGLMAARGLLKNPSLFSNEKYTPWDCVENYVQQALDYGTTTFIFHHHLMFMLEDVMSKAEKKTFNVLSSIPAIIDHLSSYYGMELRS</sequence>
<comment type="caution">
    <text evidence="1">The sequence shown here is derived from an EMBL/GenBank/DDBJ whole genome shotgun (WGS) entry which is preliminary data.</text>
</comment>
<reference evidence="1" key="1">
    <citation type="submission" date="2022-04" db="EMBL/GenBank/DDBJ databases">
        <title>Genome of the entomopathogenic fungus Entomophthora muscae.</title>
        <authorList>
            <person name="Elya C."/>
            <person name="Lovett B.R."/>
            <person name="Lee E."/>
            <person name="Macias A.M."/>
            <person name="Hajek A.E."/>
            <person name="De Bivort B.L."/>
            <person name="Kasson M.T."/>
            <person name="De Fine Licht H.H."/>
            <person name="Stajich J.E."/>
        </authorList>
    </citation>
    <scope>NUCLEOTIDE SEQUENCE</scope>
    <source>
        <strain evidence="1">Berkeley</strain>
    </source>
</reference>
<name>A0ACC2STE4_9FUNG</name>
<keyword evidence="2" id="KW-1185">Reference proteome</keyword>
<protein>
    <submittedName>
        <fullName evidence="1">tRNA dihydrouridine synthase</fullName>
        <ecNumber evidence="1">1.3.1.90</ecNumber>
    </submittedName>
</protein>